<dbReference type="Proteomes" id="UP000199519">
    <property type="component" value="Unassembled WGS sequence"/>
</dbReference>
<organism evidence="2 3">
    <name type="scientific">Halanaerobium congolense</name>
    <dbReference type="NCBI Taxonomy" id="54121"/>
    <lineage>
        <taxon>Bacteria</taxon>
        <taxon>Bacillati</taxon>
        <taxon>Bacillota</taxon>
        <taxon>Clostridia</taxon>
        <taxon>Halanaerobiales</taxon>
        <taxon>Halanaerobiaceae</taxon>
        <taxon>Halanaerobium</taxon>
    </lineage>
</organism>
<evidence type="ECO:0000313" key="2">
    <source>
        <dbReference type="EMBL" id="SES99148.1"/>
    </source>
</evidence>
<dbReference type="EMBL" id="FNBJ01000015">
    <property type="protein sequence ID" value="SDF56786.1"/>
    <property type="molecule type" value="Genomic_DNA"/>
</dbReference>
<evidence type="ECO:0000313" key="3">
    <source>
        <dbReference type="Proteomes" id="UP000198612"/>
    </source>
</evidence>
<dbReference type="EMBL" id="FOHG01000015">
    <property type="protein sequence ID" value="SES99148.1"/>
    <property type="molecule type" value="Genomic_DNA"/>
</dbReference>
<gene>
    <name evidence="1" type="ORF">SAMN04488598_11546</name>
    <name evidence="2" type="ORF">SAMN04515652_11546</name>
</gene>
<reference evidence="3 4" key="1">
    <citation type="submission" date="2016-10" db="EMBL/GenBank/DDBJ databases">
        <authorList>
            <person name="Varghese N."/>
            <person name="Submissions S."/>
        </authorList>
    </citation>
    <scope>NUCLEOTIDE SEQUENCE [LARGE SCALE GENOMIC DNA]</scope>
    <source>
        <strain evidence="1 4">WG2</strain>
        <strain evidence="2 3">WG5</strain>
    </source>
</reference>
<name>A0A1I0AXQ4_9FIRM</name>
<accession>A0A1I0AXQ4</accession>
<keyword evidence="4" id="KW-1185">Reference proteome</keyword>
<dbReference type="AlphaFoldDB" id="A0A1I0AXQ4"/>
<protein>
    <submittedName>
        <fullName evidence="2">Uncharacterized protein</fullName>
    </submittedName>
</protein>
<dbReference type="Proteomes" id="UP000198612">
    <property type="component" value="Unassembled WGS sequence"/>
</dbReference>
<evidence type="ECO:0000313" key="1">
    <source>
        <dbReference type="EMBL" id="SDF56786.1"/>
    </source>
</evidence>
<sequence length="202" mass="24698">MKYNKMFEIVKELEFDNEFVVKKINDIELSILRPSQVSSRFKNYDINKNFQIFLRNQNRHFRPNHLRVLIDLNLRVRSRPDLKKEMAKVFDNIYYKKDPDQEIQSLLEQEFEHFLNPLEIIANLSQLFIIEQDYCYNKESNFEPSTLFYQGWVRQFIDNLKEIDNLTMSVCNRQPPRVQYTKKENKKHKSFQEDLDSLWYLK</sequence>
<evidence type="ECO:0000313" key="4">
    <source>
        <dbReference type="Proteomes" id="UP000199519"/>
    </source>
</evidence>
<dbReference type="RefSeq" id="WP_089720195.1">
    <property type="nucleotide sequence ID" value="NZ_FNBJ01000015.1"/>
</dbReference>
<proteinExistence type="predicted"/>